<evidence type="ECO:0000313" key="3">
    <source>
        <dbReference type="Proteomes" id="UP000502549"/>
    </source>
</evidence>
<accession>A0A7Z3GPL5</accession>
<organism evidence="2 3">
    <name type="scientific">Pseudomonas multiresinivorans</name>
    <dbReference type="NCBI Taxonomy" id="95301"/>
    <lineage>
        <taxon>Bacteria</taxon>
        <taxon>Pseudomonadati</taxon>
        <taxon>Pseudomonadota</taxon>
        <taxon>Gammaproteobacteria</taxon>
        <taxon>Pseudomonadales</taxon>
        <taxon>Pseudomonadaceae</taxon>
        <taxon>Pseudomonas</taxon>
    </lineage>
</organism>
<dbReference type="RefSeq" id="WP_169936602.1">
    <property type="nucleotide sequence ID" value="NZ_CP048833.1"/>
</dbReference>
<proteinExistence type="predicted"/>
<dbReference type="EMBL" id="CP048833">
    <property type="protein sequence ID" value="QJP07789.1"/>
    <property type="molecule type" value="Genomic_DNA"/>
</dbReference>
<evidence type="ECO:0000256" key="1">
    <source>
        <dbReference type="SAM" id="MobiDB-lite"/>
    </source>
</evidence>
<name>A0A7Z3GPL5_9PSED</name>
<reference evidence="2 3" key="1">
    <citation type="submission" date="2020-02" db="EMBL/GenBank/DDBJ databases">
        <title>Complete genome sequence of Pseudomonas multiresinivorans ORNL1.</title>
        <authorList>
            <person name="Podar M."/>
        </authorList>
    </citation>
    <scope>NUCLEOTIDE SEQUENCE [LARGE SCALE GENOMIC DNA]</scope>
    <source>
        <strain evidence="3">populi</strain>
    </source>
</reference>
<dbReference type="KEGG" id="pmui:G4G71_07840"/>
<feature type="region of interest" description="Disordered" evidence="1">
    <location>
        <begin position="1"/>
        <end position="20"/>
    </location>
</feature>
<dbReference type="Proteomes" id="UP000502549">
    <property type="component" value="Chromosome"/>
</dbReference>
<sequence>MSGDGVDAAGEELSRKGERGGLGSRIHARFEAAGRLDVPEREKLFEDSAASIIGKVVLAFSRFELNLTILLETLVTPENGAEIDRLFKRTLGVRIEGVQSVLSSRAELDPSCLAEFADWKLRMDGVRLLRNRFVHGRWGILAHAQQIASVASYRAKAPADNEIRYSLVELEAELGRIEEVCAGFIAWRKRWPI</sequence>
<evidence type="ECO:0008006" key="4">
    <source>
        <dbReference type="Google" id="ProtNLM"/>
    </source>
</evidence>
<dbReference type="AlphaFoldDB" id="A0A7Z3GPL5"/>
<evidence type="ECO:0000313" key="2">
    <source>
        <dbReference type="EMBL" id="QJP07789.1"/>
    </source>
</evidence>
<keyword evidence="3" id="KW-1185">Reference proteome</keyword>
<gene>
    <name evidence="2" type="ORF">G4G71_07840</name>
</gene>
<protein>
    <recommendedName>
        <fullName evidence="4">MAE-28990/MAE-18760-like HEPN domain-containing protein</fullName>
    </recommendedName>
</protein>